<dbReference type="Proteomes" id="UP000663851">
    <property type="component" value="Unassembled WGS sequence"/>
</dbReference>
<feature type="signal peptide" evidence="1">
    <location>
        <begin position="1"/>
        <end position="19"/>
    </location>
</feature>
<evidence type="ECO:0000313" key="7">
    <source>
        <dbReference type="EMBL" id="CAF4090917.1"/>
    </source>
</evidence>
<evidence type="ECO:0000313" key="6">
    <source>
        <dbReference type="EMBL" id="CAF3631246.1"/>
    </source>
</evidence>
<dbReference type="EMBL" id="CAJOBR010000907">
    <property type="protein sequence ID" value="CAF4558954.1"/>
    <property type="molecule type" value="Genomic_DNA"/>
</dbReference>
<accession>A0A820Z850</accession>
<proteinExistence type="predicted"/>
<evidence type="ECO:0000256" key="1">
    <source>
        <dbReference type="SAM" id="SignalP"/>
    </source>
</evidence>
<dbReference type="Proteomes" id="UP000663869">
    <property type="component" value="Unassembled WGS sequence"/>
</dbReference>
<evidence type="ECO:0000313" key="3">
    <source>
        <dbReference type="EMBL" id="CAF3337420.1"/>
    </source>
</evidence>
<keyword evidence="13" id="KW-1185">Reference proteome</keyword>
<dbReference type="EMBL" id="CAJOBS010001028">
    <property type="protein sequence ID" value="CAF4677733.1"/>
    <property type="molecule type" value="Genomic_DNA"/>
</dbReference>
<dbReference type="EMBL" id="CAJNYT010000190">
    <property type="protein sequence ID" value="CAF3337420.1"/>
    <property type="molecule type" value="Genomic_DNA"/>
</dbReference>
<dbReference type="Proteomes" id="UP000663825">
    <property type="component" value="Unassembled WGS sequence"/>
</dbReference>
<dbReference type="EMBL" id="CAJOBO010000007">
    <property type="protein sequence ID" value="CAF4090917.1"/>
    <property type="molecule type" value="Genomic_DNA"/>
</dbReference>
<sequence length="210" mass="24413">MIRFFILLSLLITFDPSASWFTGGRRRSSTCREYFGHESTNKLLLVSLDPVKSDLRADFRSYIPSSAPTPSYKKIRFINHCCFIFPPTKTVWRTDMEFYGRRDRLMEIGEHGSKIKQITIPPDLNERNILLYTKENRLIWSTCAQLEQITKISCSSFWLKGCIVREHGPYTWYCNTTQHISYTDDIPSITALQGGSDFMESHRPSMRTSC</sequence>
<dbReference type="AlphaFoldDB" id="A0A820Z850"/>
<evidence type="ECO:0000313" key="11">
    <source>
        <dbReference type="EMBL" id="CAF4677733.1"/>
    </source>
</evidence>
<dbReference type="EMBL" id="CAJOBQ010000010">
    <property type="protein sequence ID" value="CAF4208204.1"/>
    <property type="molecule type" value="Genomic_DNA"/>
</dbReference>
<evidence type="ECO:0000313" key="5">
    <source>
        <dbReference type="EMBL" id="CAF3509295.1"/>
    </source>
</evidence>
<name>A0A820Z850_9BILA</name>
<dbReference type="Proteomes" id="UP000663865">
    <property type="component" value="Unassembled WGS sequence"/>
</dbReference>
<evidence type="ECO:0000313" key="2">
    <source>
        <dbReference type="EMBL" id="CAF3095278.1"/>
    </source>
</evidence>
<evidence type="ECO:0000313" key="4">
    <source>
        <dbReference type="EMBL" id="CAF3467374.1"/>
    </source>
</evidence>
<protein>
    <submittedName>
        <fullName evidence="10">Uncharacterized protein</fullName>
    </submittedName>
</protein>
<evidence type="ECO:0000313" key="9">
    <source>
        <dbReference type="EMBL" id="CAF4369373.1"/>
    </source>
</evidence>
<feature type="chain" id="PRO_5044132759" evidence="1">
    <location>
        <begin position="20"/>
        <end position="210"/>
    </location>
</feature>
<reference evidence="10" key="1">
    <citation type="submission" date="2021-02" db="EMBL/GenBank/DDBJ databases">
        <authorList>
            <person name="Nowell W R."/>
        </authorList>
    </citation>
    <scope>NUCLEOTIDE SEQUENCE</scope>
</reference>
<dbReference type="EMBL" id="CAJNYU010001792">
    <property type="protein sequence ID" value="CAF3467374.1"/>
    <property type="molecule type" value="Genomic_DNA"/>
</dbReference>
<dbReference type="Proteomes" id="UP000663848">
    <property type="component" value="Unassembled WGS sequence"/>
</dbReference>
<dbReference type="EMBL" id="CAJNYV010004008">
    <property type="protein sequence ID" value="CAF3631246.1"/>
    <property type="molecule type" value="Genomic_DNA"/>
</dbReference>
<evidence type="ECO:0000313" key="13">
    <source>
        <dbReference type="Proteomes" id="UP000663873"/>
    </source>
</evidence>
<dbReference type="EMBL" id="CAJOBP010002698">
    <property type="protein sequence ID" value="CAF4369373.1"/>
    <property type="molecule type" value="Genomic_DNA"/>
</dbReference>
<dbReference type="EMBL" id="CAJNYD010003430">
    <property type="protein sequence ID" value="CAF3509295.1"/>
    <property type="molecule type" value="Genomic_DNA"/>
</dbReference>
<dbReference type="Proteomes" id="UP000663838">
    <property type="component" value="Unassembled WGS sequence"/>
</dbReference>
<evidence type="ECO:0000313" key="12">
    <source>
        <dbReference type="Proteomes" id="UP000663848"/>
    </source>
</evidence>
<evidence type="ECO:0000313" key="10">
    <source>
        <dbReference type="EMBL" id="CAF4558954.1"/>
    </source>
</evidence>
<evidence type="ECO:0000313" key="8">
    <source>
        <dbReference type="EMBL" id="CAF4208204.1"/>
    </source>
</evidence>
<dbReference type="Proteomes" id="UP000663872">
    <property type="component" value="Unassembled WGS sequence"/>
</dbReference>
<gene>
    <name evidence="4" type="ORF">FME351_LOCUS14563</name>
    <name evidence="3" type="ORF">GRG538_LOCUS4295</name>
    <name evidence="7" type="ORF">HFQ381_LOCUS334</name>
    <name evidence="6" type="ORF">KIK155_LOCUS22423</name>
    <name evidence="5" type="ORF">LUA448_LOCUS25777</name>
    <name evidence="10" type="ORF">QYT958_LOCUS8852</name>
    <name evidence="2" type="ORF">TIS948_LOCUS6656</name>
    <name evidence="11" type="ORF">TOA249_LOCUS15667</name>
    <name evidence="8" type="ORF">TSG867_LOCUS531</name>
    <name evidence="9" type="ORF">UJA718_LOCUS16983</name>
</gene>
<dbReference type="Proteomes" id="UP000663862">
    <property type="component" value="Unassembled WGS sequence"/>
</dbReference>
<dbReference type="Proteomes" id="UP000663833">
    <property type="component" value="Unassembled WGS sequence"/>
</dbReference>
<organism evidence="10 12">
    <name type="scientific">Rotaria socialis</name>
    <dbReference type="NCBI Taxonomy" id="392032"/>
    <lineage>
        <taxon>Eukaryota</taxon>
        <taxon>Metazoa</taxon>
        <taxon>Spiralia</taxon>
        <taxon>Gnathifera</taxon>
        <taxon>Rotifera</taxon>
        <taxon>Eurotatoria</taxon>
        <taxon>Bdelloidea</taxon>
        <taxon>Philodinida</taxon>
        <taxon>Philodinidae</taxon>
        <taxon>Rotaria</taxon>
    </lineage>
</organism>
<comment type="caution">
    <text evidence="10">The sequence shown here is derived from an EMBL/GenBank/DDBJ whole genome shotgun (WGS) entry which is preliminary data.</text>
</comment>
<dbReference type="EMBL" id="CAJNXB010000770">
    <property type="protein sequence ID" value="CAF3095278.1"/>
    <property type="molecule type" value="Genomic_DNA"/>
</dbReference>
<dbReference type="OrthoDB" id="9971264at2759"/>
<keyword evidence="1" id="KW-0732">Signal</keyword>
<dbReference type="Proteomes" id="UP000663873">
    <property type="component" value="Unassembled WGS sequence"/>
</dbReference>